<sequence>MCASRHTRSYTFQTGAHPSSFPPGVPSLFSCSRPLVCPSLPPSSLSSGPESTWAQRCLHEVSFCWISHCMPSGSQCGAHSACVYKSRVRLASLCTRLCASGGPSLAYLRPGEGCLEPRGYIL</sequence>
<dbReference type="EMBL" id="CAAALY010066101">
    <property type="protein sequence ID" value="VEL24140.1"/>
    <property type="molecule type" value="Genomic_DNA"/>
</dbReference>
<keyword evidence="2" id="KW-1185">Reference proteome</keyword>
<reference evidence="1" key="1">
    <citation type="submission" date="2018-11" db="EMBL/GenBank/DDBJ databases">
        <authorList>
            <consortium name="Pathogen Informatics"/>
        </authorList>
    </citation>
    <scope>NUCLEOTIDE SEQUENCE</scope>
</reference>
<evidence type="ECO:0000313" key="1">
    <source>
        <dbReference type="EMBL" id="VEL24140.1"/>
    </source>
</evidence>
<organism evidence="1 2">
    <name type="scientific">Protopolystoma xenopodis</name>
    <dbReference type="NCBI Taxonomy" id="117903"/>
    <lineage>
        <taxon>Eukaryota</taxon>
        <taxon>Metazoa</taxon>
        <taxon>Spiralia</taxon>
        <taxon>Lophotrochozoa</taxon>
        <taxon>Platyhelminthes</taxon>
        <taxon>Monogenea</taxon>
        <taxon>Polyopisthocotylea</taxon>
        <taxon>Polystomatidea</taxon>
        <taxon>Polystomatidae</taxon>
        <taxon>Protopolystoma</taxon>
    </lineage>
</organism>
<evidence type="ECO:0000313" key="2">
    <source>
        <dbReference type="Proteomes" id="UP000784294"/>
    </source>
</evidence>
<accession>A0A3S5CNT2</accession>
<name>A0A3S5CNT2_9PLAT</name>
<gene>
    <name evidence="1" type="ORF">PXEA_LOCUS17580</name>
</gene>
<dbReference type="PROSITE" id="PS51257">
    <property type="entry name" value="PROKAR_LIPOPROTEIN"/>
    <property type="match status" value="1"/>
</dbReference>
<protein>
    <submittedName>
        <fullName evidence="1">Uncharacterized protein</fullName>
    </submittedName>
</protein>
<comment type="caution">
    <text evidence="1">The sequence shown here is derived from an EMBL/GenBank/DDBJ whole genome shotgun (WGS) entry which is preliminary data.</text>
</comment>
<dbReference type="Proteomes" id="UP000784294">
    <property type="component" value="Unassembled WGS sequence"/>
</dbReference>
<proteinExistence type="predicted"/>
<dbReference type="AlphaFoldDB" id="A0A3S5CNT2"/>